<gene>
    <name evidence="11" type="ORF">BD410DRAFT_757055</name>
</gene>
<dbReference type="InterPro" id="IPR001547">
    <property type="entry name" value="Glyco_hydro_5"/>
</dbReference>
<evidence type="ECO:0000256" key="8">
    <source>
        <dbReference type="ARBA" id="ARBA00023295"/>
    </source>
</evidence>
<dbReference type="AlphaFoldDB" id="A0A4Y7PJQ0"/>
<proteinExistence type="inferred from homology"/>
<evidence type="ECO:0000256" key="7">
    <source>
        <dbReference type="ARBA" id="ARBA00022801"/>
    </source>
</evidence>
<dbReference type="InterPro" id="IPR045053">
    <property type="entry name" value="MAN-like"/>
</dbReference>
<organism evidence="11 12">
    <name type="scientific">Rickenella mellea</name>
    <dbReference type="NCBI Taxonomy" id="50990"/>
    <lineage>
        <taxon>Eukaryota</taxon>
        <taxon>Fungi</taxon>
        <taxon>Dikarya</taxon>
        <taxon>Basidiomycota</taxon>
        <taxon>Agaricomycotina</taxon>
        <taxon>Agaricomycetes</taxon>
        <taxon>Hymenochaetales</taxon>
        <taxon>Rickenellaceae</taxon>
        <taxon>Rickenella</taxon>
    </lineage>
</organism>
<keyword evidence="7 11" id="KW-0378">Hydrolase</keyword>
<evidence type="ECO:0000256" key="1">
    <source>
        <dbReference type="ARBA" id="ARBA00001678"/>
    </source>
</evidence>
<dbReference type="GO" id="GO:0046355">
    <property type="term" value="P:mannan catabolic process"/>
    <property type="evidence" value="ECO:0007669"/>
    <property type="project" value="UniProtKB-ARBA"/>
</dbReference>
<dbReference type="InterPro" id="IPR017853">
    <property type="entry name" value="GH"/>
</dbReference>
<comment type="similarity">
    <text evidence="3">Belongs to the glycosyl hydrolase 5 (cellulase A) family.</text>
</comment>
<evidence type="ECO:0000313" key="12">
    <source>
        <dbReference type="Proteomes" id="UP000294933"/>
    </source>
</evidence>
<evidence type="ECO:0000256" key="3">
    <source>
        <dbReference type="ARBA" id="ARBA00005641"/>
    </source>
</evidence>
<comment type="subcellular location">
    <subcellularLocation>
        <location evidence="2">Secreted</location>
    </subcellularLocation>
</comment>
<evidence type="ECO:0000259" key="10">
    <source>
        <dbReference type="Pfam" id="PF26410"/>
    </source>
</evidence>
<dbReference type="PANTHER" id="PTHR31451">
    <property type="match status" value="1"/>
</dbReference>
<evidence type="ECO:0000313" key="11">
    <source>
        <dbReference type="EMBL" id="TDL14650.1"/>
    </source>
</evidence>
<dbReference type="GO" id="GO:0016985">
    <property type="term" value="F:mannan endo-1,4-beta-mannosidase activity"/>
    <property type="evidence" value="ECO:0007669"/>
    <property type="project" value="UniProtKB-EC"/>
</dbReference>
<reference evidence="11 12" key="1">
    <citation type="submission" date="2018-06" db="EMBL/GenBank/DDBJ databases">
        <title>A transcriptomic atlas of mushroom development highlights an independent origin of complex multicellularity.</title>
        <authorList>
            <consortium name="DOE Joint Genome Institute"/>
            <person name="Krizsan K."/>
            <person name="Almasi E."/>
            <person name="Merenyi Z."/>
            <person name="Sahu N."/>
            <person name="Viragh M."/>
            <person name="Koszo T."/>
            <person name="Mondo S."/>
            <person name="Kiss B."/>
            <person name="Balint B."/>
            <person name="Kues U."/>
            <person name="Barry K."/>
            <person name="Hegedus J.C."/>
            <person name="Henrissat B."/>
            <person name="Johnson J."/>
            <person name="Lipzen A."/>
            <person name="Ohm R."/>
            <person name="Nagy I."/>
            <person name="Pangilinan J."/>
            <person name="Yan J."/>
            <person name="Xiong Y."/>
            <person name="Grigoriev I.V."/>
            <person name="Hibbett D.S."/>
            <person name="Nagy L.G."/>
        </authorList>
    </citation>
    <scope>NUCLEOTIDE SEQUENCE [LARGE SCALE GENOMIC DNA]</scope>
    <source>
        <strain evidence="11 12">SZMC22713</strain>
    </source>
</reference>
<evidence type="ECO:0000256" key="6">
    <source>
        <dbReference type="ARBA" id="ARBA00022729"/>
    </source>
</evidence>
<evidence type="ECO:0000256" key="2">
    <source>
        <dbReference type="ARBA" id="ARBA00004613"/>
    </source>
</evidence>
<feature type="non-terminal residue" evidence="11">
    <location>
        <position position="416"/>
    </location>
</feature>
<dbReference type="EMBL" id="ML170318">
    <property type="protein sequence ID" value="TDL14650.1"/>
    <property type="molecule type" value="Genomic_DNA"/>
</dbReference>
<dbReference type="OrthoDB" id="406631at2759"/>
<dbReference type="SUPFAM" id="SSF51445">
    <property type="entry name" value="(Trans)glycosidases"/>
    <property type="match status" value="1"/>
</dbReference>
<feature type="chain" id="PRO_5021347131" description="mannan endo-1,4-beta-mannosidase" evidence="9">
    <location>
        <begin position="21"/>
        <end position="416"/>
    </location>
</feature>
<keyword evidence="8" id="KW-0326">Glycosidase</keyword>
<dbReference type="FunFam" id="3.20.20.80:FF:000076">
    <property type="entry name" value="Mannan endo-1,4-beta-mannosidase A"/>
    <property type="match status" value="1"/>
</dbReference>
<name>A0A4Y7PJQ0_9AGAM</name>
<dbReference type="PANTHER" id="PTHR31451:SF21">
    <property type="entry name" value="MANNAN ENDO-1,4-BETA-MANNOSIDASE C"/>
    <property type="match status" value="1"/>
</dbReference>
<dbReference type="EC" id="3.2.1.78" evidence="4"/>
<feature type="domain" description="Glycoside hydrolase family 5" evidence="10">
    <location>
        <begin position="26"/>
        <end position="340"/>
    </location>
</feature>
<feature type="signal peptide" evidence="9">
    <location>
        <begin position="1"/>
        <end position="20"/>
    </location>
</feature>
<dbReference type="Gene3D" id="3.20.20.80">
    <property type="entry name" value="Glycosidases"/>
    <property type="match status" value="1"/>
</dbReference>
<evidence type="ECO:0000256" key="5">
    <source>
        <dbReference type="ARBA" id="ARBA00022525"/>
    </source>
</evidence>
<dbReference type="Pfam" id="PF26410">
    <property type="entry name" value="GH5_mannosidase"/>
    <property type="match status" value="1"/>
</dbReference>
<protein>
    <recommendedName>
        <fullName evidence="4">mannan endo-1,4-beta-mannosidase</fullName>
        <ecNumber evidence="4">3.2.1.78</ecNumber>
    </recommendedName>
</protein>
<dbReference type="Proteomes" id="UP000294933">
    <property type="component" value="Unassembled WGS sequence"/>
</dbReference>
<evidence type="ECO:0000256" key="9">
    <source>
        <dbReference type="SAM" id="SignalP"/>
    </source>
</evidence>
<dbReference type="VEuPathDB" id="FungiDB:BD410DRAFT_757055"/>
<keyword evidence="5" id="KW-0964">Secreted</keyword>
<sequence length="416" mass="46157">MHMWARLSVFAACVVSLASAASTTKGFVTTKGTEFVLDGKPFYYGGTNSYWLQYTQNEADMSLILDKASAAGIKVIRTWGFNDVNATFIPAAQGGLPQYSPDNAMPGQVIFQTWKDGKATLNKGDTGFGHFDKVVALAEQKGIKLIVALTNNWADYGGMDVYTINLGGKYHDEFYYNPKVIKAYKNYVKTVVKRYKKSPAIFAWELANEPRCGADGTRNLPRSPAGCNSTVLTNWIDEMSTYIKDLDKLHLVTIGDEGFFNRPGDTTGDWAYEGNDGVDFTTNLQVKNIDFGTFHLYPDWWSKTVDWANQFIQDHVTAQRAVGKPVILEEYGWMSDAARMQYFGTVSNFSRVEVEGGWQNIVLTEKLSGDMVWQFGLETGLSTGPSSDDGFTIFMENTAQSGPLVLDHVAAMSKLN</sequence>
<evidence type="ECO:0000256" key="4">
    <source>
        <dbReference type="ARBA" id="ARBA00012706"/>
    </source>
</evidence>
<keyword evidence="6 9" id="KW-0732">Signal</keyword>
<dbReference type="GO" id="GO:0005576">
    <property type="term" value="C:extracellular region"/>
    <property type="evidence" value="ECO:0007669"/>
    <property type="project" value="UniProtKB-SubCell"/>
</dbReference>
<comment type="catalytic activity">
    <reaction evidence="1">
        <text>Random hydrolysis of (1-&gt;4)-beta-D-mannosidic linkages in mannans, galactomannans and glucomannans.</text>
        <dbReference type="EC" id="3.2.1.78"/>
    </reaction>
</comment>
<accession>A0A4Y7PJQ0</accession>
<dbReference type="STRING" id="50990.A0A4Y7PJQ0"/>
<keyword evidence="12" id="KW-1185">Reference proteome</keyword>